<name>A0AC35FK52_9BILA</name>
<evidence type="ECO:0000313" key="1">
    <source>
        <dbReference type="Proteomes" id="UP000887580"/>
    </source>
</evidence>
<evidence type="ECO:0000313" key="2">
    <source>
        <dbReference type="WBParaSite" id="PS1159_v2.g18198.t1"/>
    </source>
</evidence>
<organism evidence="1 2">
    <name type="scientific">Panagrolaimus sp. PS1159</name>
    <dbReference type="NCBI Taxonomy" id="55785"/>
    <lineage>
        <taxon>Eukaryota</taxon>
        <taxon>Metazoa</taxon>
        <taxon>Ecdysozoa</taxon>
        <taxon>Nematoda</taxon>
        <taxon>Chromadorea</taxon>
        <taxon>Rhabditida</taxon>
        <taxon>Tylenchina</taxon>
        <taxon>Panagrolaimomorpha</taxon>
        <taxon>Panagrolaimoidea</taxon>
        <taxon>Panagrolaimidae</taxon>
        <taxon>Panagrolaimus</taxon>
    </lineage>
</organism>
<proteinExistence type="predicted"/>
<sequence>MEEIHKKFQHAQIRLPNEKPNYKILTFGLIENEIRELAKGILDVIQGTEPITINDCEKLLYEFKWNDTQLLEKYYEADTFTDFLTAAKINLSVPLTPEILINSFIQANPLLKRCPNNVSGCKKAIKLDSSDVKDVVCDCGLEYCFECEGSPHSPFPCILINEWTVQLRDFERILTENTFICPFCAEVYPDTDIQELQCICCDNRFMKYQNRLFRTIYSEYDEYLFLSEKLVETDIQIDKTIGVKDLEFLSTVCKLAQSFIQKLRLLPIFEFYLDKEYLNKNSSTVNDIPMFENKKQELKQLFGKIMNLINAKFFSTTSMFYKGDEEDFLKALYSLQIHLDGLLTYIEETKGWIFKLPEIQGVYAKNHDDDDVSESDEEYESDFIDESFEDDIKMDSFVDVCT</sequence>
<protein>
    <submittedName>
        <fullName evidence="2">IBR domain-containing protein</fullName>
    </submittedName>
</protein>
<dbReference type="WBParaSite" id="PS1159_v2.g18198.t1">
    <property type="protein sequence ID" value="PS1159_v2.g18198.t1"/>
    <property type="gene ID" value="PS1159_v2.g18198"/>
</dbReference>
<dbReference type="Proteomes" id="UP000887580">
    <property type="component" value="Unplaced"/>
</dbReference>
<reference evidence="2" key="1">
    <citation type="submission" date="2022-11" db="UniProtKB">
        <authorList>
            <consortium name="WormBaseParasite"/>
        </authorList>
    </citation>
    <scope>IDENTIFICATION</scope>
</reference>
<accession>A0AC35FK52</accession>